<keyword evidence="2" id="KW-0812">Transmembrane</keyword>
<proteinExistence type="predicted"/>
<name>A0AAF0PE38_9EURY</name>
<evidence type="ECO:0000256" key="1">
    <source>
        <dbReference type="SAM" id="MobiDB-lite"/>
    </source>
</evidence>
<feature type="transmembrane region" description="Helical" evidence="2">
    <location>
        <begin position="590"/>
        <end position="608"/>
    </location>
</feature>
<accession>A0AAF0PE38</accession>
<gene>
    <name evidence="3" type="ORF">NP511_22600</name>
</gene>
<feature type="region of interest" description="Disordered" evidence="1">
    <location>
        <begin position="705"/>
        <end position="747"/>
    </location>
</feature>
<dbReference type="RefSeq" id="WP_136396822.1">
    <property type="nucleotide sequence ID" value="NZ_CP101875.1"/>
</dbReference>
<sequence length="771" mass="78469">MFESLNVGLLARNGITTTMNSIASATDEAGDEAASAGVEFGAFGEALESVDDDAMSTVVGSQKAASAIDEVGDEATESAAEVSALSGALSGFSGISSVGSITTAREALEGLSSTGGIGDELQSDLDAIPNAALKAADSTDVLRLSLDRAQENALGFTDTLNTLDEDERSAAANAIDASESVEALSLRLRRIGGGAEEAADDLGKLDESTLELIDDSLAASAGLQTFHAQVNDAGDEASKAAREIDDLGDEALQAATKTQVAGAAMDDLSASSSGLAGSLGPLRGSLSTIGPLAASIAPAIVSLTGALGGLAVAGGGAAAGIAAMAGAGLQEKAENMAAASSEFEDSSEAMESIMSDFKSALSDAFEPLKTAENAEFAMSGLEGAVELAHTAADGFAQMQDTLRPLASTFGTSVLETAPAVFDEIDVTVQQLMPTLEGLTGTIEDIPAAIAWFRAQAVALQPDLGSFAGSAISATAEIGNLGTTIMQLVLPPLTVLLDVLGWTAGLLGRLPKPLAAAAAAAAVGAAAWTAYGGAVTLASISSWSLVGAIGALTAPISGVAVAVGALVGAIVGVITYFGLWDDIISTVTGGWNALVSVVEFGIEVTYAMFQALRDLVGPLAFILNPLGAVIWTIDNLGKIIDWAGEMFQWFSGLVNDVVQSVMGWIDTAISGIQDMISWAIDAANAIPGVNIDFGDIQKSVELDAIKAGGGDEGGENPEKQESKRTKEEAQKHYDFRNADFGGASQNDIERTVKEAVRKANNESRAREDAQEF</sequence>
<dbReference type="Proteomes" id="UP001224926">
    <property type="component" value="Plasmid unnamed2"/>
</dbReference>
<feature type="transmembrane region" description="Helical" evidence="2">
    <location>
        <begin position="513"/>
        <end position="533"/>
    </location>
</feature>
<dbReference type="EMBL" id="CP101875">
    <property type="protein sequence ID" value="WMT10358.1"/>
    <property type="molecule type" value="Genomic_DNA"/>
</dbReference>
<keyword evidence="2" id="KW-0472">Membrane</keyword>
<geneLocation type="plasmid" evidence="3 4">
    <name>unnamed2</name>
</geneLocation>
<evidence type="ECO:0000256" key="2">
    <source>
        <dbReference type="SAM" id="Phobius"/>
    </source>
</evidence>
<dbReference type="GeneID" id="39860321"/>
<feature type="transmembrane region" description="Helical" evidence="2">
    <location>
        <begin position="553"/>
        <end position="578"/>
    </location>
</feature>
<evidence type="ECO:0000313" key="3">
    <source>
        <dbReference type="EMBL" id="WMT10358.1"/>
    </source>
</evidence>
<keyword evidence="3" id="KW-0614">Plasmid</keyword>
<dbReference type="AlphaFoldDB" id="A0AAF0PE38"/>
<reference evidence="3 4" key="1">
    <citation type="submission" date="2022-07" db="EMBL/GenBank/DDBJ databases">
        <title>Two temperate virus in Haloterrigena jeotgali A29.</title>
        <authorList>
            <person name="Deng X."/>
        </authorList>
    </citation>
    <scope>NUCLEOTIDE SEQUENCE [LARGE SCALE GENOMIC DNA]</scope>
    <source>
        <strain evidence="3 4">A29</strain>
        <plasmid evidence="3 4">unnamed2</plasmid>
    </source>
</reference>
<keyword evidence="2" id="KW-1133">Transmembrane helix</keyword>
<evidence type="ECO:0000313" key="4">
    <source>
        <dbReference type="Proteomes" id="UP001224926"/>
    </source>
</evidence>
<organism evidence="3 4">
    <name type="scientific">Natrinema thermotolerans</name>
    <dbReference type="NCBI Taxonomy" id="121872"/>
    <lineage>
        <taxon>Archaea</taxon>
        <taxon>Methanobacteriati</taxon>
        <taxon>Methanobacteriota</taxon>
        <taxon>Stenosarchaea group</taxon>
        <taxon>Halobacteria</taxon>
        <taxon>Halobacteriales</taxon>
        <taxon>Natrialbaceae</taxon>
        <taxon>Natrinema</taxon>
    </lineage>
</organism>
<feature type="transmembrane region" description="Helical" evidence="2">
    <location>
        <begin position="487"/>
        <end position="506"/>
    </location>
</feature>
<protein>
    <submittedName>
        <fullName evidence="3">Uncharacterized protein</fullName>
    </submittedName>
</protein>
<keyword evidence="4" id="KW-1185">Reference proteome</keyword>
<feature type="compositionally biased region" description="Basic and acidic residues" evidence="1">
    <location>
        <begin position="715"/>
        <end position="736"/>
    </location>
</feature>